<feature type="coiled-coil region" evidence="1">
    <location>
        <begin position="36"/>
        <end position="63"/>
    </location>
</feature>
<proteinExistence type="predicted"/>
<gene>
    <name evidence="2" type="ORF">CPELLU_LOCUS21959</name>
</gene>
<feature type="non-terminal residue" evidence="2">
    <location>
        <position position="1"/>
    </location>
</feature>
<organism evidence="2 3">
    <name type="scientific">Cetraspora pellucida</name>
    <dbReference type="NCBI Taxonomy" id="1433469"/>
    <lineage>
        <taxon>Eukaryota</taxon>
        <taxon>Fungi</taxon>
        <taxon>Fungi incertae sedis</taxon>
        <taxon>Mucoromycota</taxon>
        <taxon>Glomeromycotina</taxon>
        <taxon>Glomeromycetes</taxon>
        <taxon>Diversisporales</taxon>
        <taxon>Gigasporaceae</taxon>
        <taxon>Cetraspora</taxon>
    </lineage>
</organism>
<keyword evidence="1" id="KW-0175">Coiled coil</keyword>
<reference evidence="2" key="1">
    <citation type="submission" date="2021-06" db="EMBL/GenBank/DDBJ databases">
        <authorList>
            <person name="Kallberg Y."/>
            <person name="Tangrot J."/>
            <person name="Rosling A."/>
        </authorList>
    </citation>
    <scope>NUCLEOTIDE SEQUENCE</scope>
    <source>
        <strain evidence="2">FL966</strain>
    </source>
</reference>
<dbReference type="Proteomes" id="UP000789759">
    <property type="component" value="Unassembled WGS sequence"/>
</dbReference>
<evidence type="ECO:0000313" key="3">
    <source>
        <dbReference type="Proteomes" id="UP000789759"/>
    </source>
</evidence>
<keyword evidence="3" id="KW-1185">Reference proteome</keyword>
<sequence>LKKMIQRIVGVIDESVDSINESISQDRHMYSFVEYQREASAIVERARQELKDLQESRFSTEEQAFKEAIQRG</sequence>
<evidence type="ECO:0000256" key="1">
    <source>
        <dbReference type="SAM" id="Coils"/>
    </source>
</evidence>
<name>A0A9N9PJE5_9GLOM</name>
<protein>
    <submittedName>
        <fullName evidence="2">21310_t:CDS:1</fullName>
    </submittedName>
</protein>
<comment type="caution">
    <text evidence="2">The sequence shown here is derived from an EMBL/GenBank/DDBJ whole genome shotgun (WGS) entry which is preliminary data.</text>
</comment>
<accession>A0A9N9PJE5</accession>
<dbReference type="EMBL" id="CAJVQA010088987">
    <property type="protein sequence ID" value="CAG8840032.1"/>
    <property type="molecule type" value="Genomic_DNA"/>
</dbReference>
<dbReference type="AlphaFoldDB" id="A0A9N9PJE5"/>
<evidence type="ECO:0000313" key="2">
    <source>
        <dbReference type="EMBL" id="CAG8840032.1"/>
    </source>
</evidence>